<feature type="compositionally biased region" description="Gly residues" evidence="1">
    <location>
        <begin position="16"/>
        <end position="25"/>
    </location>
</feature>
<keyword evidence="3" id="KW-1185">Reference proteome</keyword>
<proteinExistence type="predicted"/>
<comment type="caution">
    <text evidence="2">The sequence shown here is derived from an EMBL/GenBank/DDBJ whole genome shotgun (WGS) entry which is preliminary data.</text>
</comment>
<dbReference type="AlphaFoldDB" id="A0A834M9W6"/>
<gene>
    <name evidence="2" type="ORF">GWI33_016834</name>
</gene>
<dbReference type="EMBL" id="JAACXV010014125">
    <property type="protein sequence ID" value="KAF7270179.1"/>
    <property type="molecule type" value="Genomic_DNA"/>
</dbReference>
<protein>
    <submittedName>
        <fullName evidence="2">Uncharacterized protein</fullName>
    </submittedName>
</protein>
<feature type="compositionally biased region" description="Basic residues" evidence="1">
    <location>
        <begin position="27"/>
        <end position="45"/>
    </location>
</feature>
<feature type="region of interest" description="Disordered" evidence="1">
    <location>
        <begin position="1"/>
        <end position="45"/>
    </location>
</feature>
<accession>A0A834M9W6</accession>
<dbReference type="Proteomes" id="UP000625711">
    <property type="component" value="Unassembled WGS sequence"/>
</dbReference>
<organism evidence="2 3">
    <name type="scientific">Rhynchophorus ferrugineus</name>
    <name type="common">Red palm weevil</name>
    <name type="synonym">Curculio ferrugineus</name>
    <dbReference type="NCBI Taxonomy" id="354439"/>
    <lineage>
        <taxon>Eukaryota</taxon>
        <taxon>Metazoa</taxon>
        <taxon>Ecdysozoa</taxon>
        <taxon>Arthropoda</taxon>
        <taxon>Hexapoda</taxon>
        <taxon>Insecta</taxon>
        <taxon>Pterygota</taxon>
        <taxon>Neoptera</taxon>
        <taxon>Endopterygota</taxon>
        <taxon>Coleoptera</taxon>
        <taxon>Polyphaga</taxon>
        <taxon>Cucujiformia</taxon>
        <taxon>Curculionidae</taxon>
        <taxon>Dryophthorinae</taxon>
        <taxon>Rhynchophorus</taxon>
    </lineage>
</organism>
<evidence type="ECO:0000256" key="1">
    <source>
        <dbReference type="SAM" id="MobiDB-lite"/>
    </source>
</evidence>
<name>A0A834M9W6_RHYFE</name>
<evidence type="ECO:0000313" key="2">
    <source>
        <dbReference type="EMBL" id="KAF7270179.1"/>
    </source>
</evidence>
<evidence type="ECO:0000313" key="3">
    <source>
        <dbReference type="Proteomes" id="UP000625711"/>
    </source>
</evidence>
<reference evidence="2" key="1">
    <citation type="submission" date="2020-08" db="EMBL/GenBank/DDBJ databases">
        <title>Genome sequencing and assembly of the red palm weevil Rhynchophorus ferrugineus.</title>
        <authorList>
            <person name="Dias G.B."/>
            <person name="Bergman C.M."/>
            <person name="Manee M."/>
        </authorList>
    </citation>
    <scope>NUCLEOTIDE SEQUENCE</scope>
    <source>
        <strain evidence="2">AA-2017</strain>
        <tissue evidence="2">Whole larva</tissue>
    </source>
</reference>
<sequence>MPRAIAAGNLRESRPSGGGGGGLRGSGRPRKRRNRRGGRGRRRGIGARWTGTVYARFEACLTDVRIKLKTDRTWGTSGGFFSARNLRNVIYRIPRR</sequence>